<keyword evidence="3" id="KW-1003">Cell membrane</keyword>
<dbReference type="PANTHER" id="PTHR43806:SF11">
    <property type="entry name" value="CEREVISIN-RELATED"/>
    <property type="match status" value="1"/>
</dbReference>
<sequence length="458" mass="45529">MVSRRPVSMLLAGLVAALTVAPSAVIAPSAAVDPPEAIVGAAPPDGPPGPEQPTKQDKGCLAVGVLPGSDLAQVPPPDRALDLRRVRALSRGAGVTVAVIDTGVSPNPRLPNLAGGGDYVAAGGDGLSDCDAHGTLVAGIIAAAPDQADGFAGVAPDAHLISIRYRSGAFSLERPDAGSSDDKPARQIRTLARAITHAANLGAGVITVALPVCLGAGARVDQSMLAAAVGYAVHVRGALIVAGAGNTGEAGCQQNPDIDPSRPTDARNWRGVQTISTPGWYAPDVLAVGFTTATGAPMPESLWGPWVSVAAPGTGIESLGPGGGGLINAVGSGDKMVPVGGASFAAAYVSGVAALLRSRFPNETPGQIAARLQAGAHAPARGVDNIVGAGVIDPATALGFPEPPQAPNGLFRTSALIVPPPARPADRRPGITALVVVMVALVLGVGAGYANSIVRRRG</sequence>
<keyword evidence="7 10" id="KW-0720">Serine protease</keyword>
<evidence type="ECO:0000256" key="5">
    <source>
        <dbReference type="ARBA" id="ARBA00022692"/>
    </source>
</evidence>
<dbReference type="PROSITE" id="PS51892">
    <property type="entry name" value="SUBTILASE"/>
    <property type="match status" value="1"/>
</dbReference>
<feature type="region of interest" description="Disordered" evidence="11">
    <location>
        <begin position="37"/>
        <end position="57"/>
    </location>
</feature>
<feature type="active site" description="Charge relay system" evidence="10">
    <location>
        <position position="101"/>
    </location>
</feature>
<dbReference type="EMBL" id="JBIALX010000020">
    <property type="protein sequence ID" value="MFF0457878.1"/>
    <property type="molecule type" value="Genomic_DNA"/>
</dbReference>
<keyword evidence="13" id="KW-0732">Signal</keyword>
<evidence type="ECO:0000256" key="2">
    <source>
        <dbReference type="ARBA" id="ARBA00011073"/>
    </source>
</evidence>
<evidence type="ECO:0000256" key="7">
    <source>
        <dbReference type="ARBA" id="ARBA00022825"/>
    </source>
</evidence>
<comment type="subcellular location">
    <subcellularLocation>
        <location evidence="1">Cell membrane</location>
        <topology evidence="1">Single-pass membrane protein</topology>
    </subcellularLocation>
</comment>
<organism evidence="15 16">
    <name type="scientific">Nocardia africana</name>
    <dbReference type="NCBI Taxonomy" id="134964"/>
    <lineage>
        <taxon>Bacteria</taxon>
        <taxon>Bacillati</taxon>
        <taxon>Actinomycetota</taxon>
        <taxon>Actinomycetes</taxon>
        <taxon>Mycobacteriales</taxon>
        <taxon>Nocardiaceae</taxon>
        <taxon>Nocardia</taxon>
    </lineage>
</organism>
<dbReference type="InterPro" id="IPR015500">
    <property type="entry name" value="Peptidase_S8_subtilisin-rel"/>
</dbReference>
<proteinExistence type="inferred from homology"/>
<feature type="signal peptide" evidence="13">
    <location>
        <begin position="1"/>
        <end position="26"/>
    </location>
</feature>
<keyword evidence="8 12" id="KW-1133">Transmembrane helix</keyword>
<evidence type="ECO:0000256" key="6">
    <source>
        <dbReference type="ARBA" id="ARBA00022801"/>
    </source>
</evidence>
<dbReference type="InterPro" id="IPR023827">
    <property type="entry name" value="Peptidase_S8_Asp-AS"/>
</dbReference>
<evidence type="ECO:0000259" key="14">
    <source>
        <dbReference type="Pfam" id="PF00082"/>
    </source>
</evidence>
<keyword evidence="5 12" id="KW-0812">Transmembrane</keyword>
<comment type="similarity">
    <text evidence="2 10">Belongs to the peptidase S8 family.</text>
</comment>
<reference evidence="15 16" key="1">
    <citation type="submission" date="2024-10" db="EMBL/GenBank/DDBJ databases">
        <title>The Natural Products Discovery Center: Release of the First 8490 Sequenced Strains for Exploring Actinobacteria Biosynthetic Diversity.</title>
        <authorList>
            <person name="Kalkreuter E."/>
            <person name="Kautsar S.A."/>
            <person name="Yang D."/>
            <person name="Bader C.D."/>
            <person name="Teijaro C.N."/>
            <person name="Fluegel L."/>
            <person name="Davis C.M."/>
            <person name="Simpson J.R."/>
            <person name="Lauterbach L."/>
            <person name="Steele A.D."/>
            <person name="Gui C."/>
            <person name="Meng S."/>
            <person name="Li G."/>
            <person name="Viehrig K."/>
            <person name="Ye F."/>
            <person name="Su P."/>
            <person name="Kiefer A.F."/>
            <person name="Nichols A."/>
            <person name="Cepeda A.J."/>
            <person name="Yan W."/>
            <person name="Fan B."/>
            <person name="Jiang Y."/>
            <person name="Adhikari A."/>
            <person name="Zheng C.-J."/>
            <person name="Schuster L."/>
            <person name="Cowan T.M."/>
            <person name="Smanski M.J."/>
            <person name="Chevrette M.G."/>
            <person name="De Carvalho L.P.S."/>
            <person name="Shen B."/>
        </authorList>
    </citation>
    <scope>NUCLEOTIDE SEQUENCE [LARGE SCALE GENOMIC DNA]</scope>
    <source>
        <strain evidence="15 16">NPDC004550</strain>
    </source>
</reference>
<evidence type="ECO:0000256" key="9">
    <source>
        <dbReference type="ARBA" id="ARBA00023136"/>
    </source>
</evidence>
<accession>A0ABW6NS45</accession>
<feature type="active site" description="Charge relay system" evidence="10">
    <location>
        <position position="343"/>
    </location>
</feature>
<dbReference type="SUPFAM" id="SSF52743">
    <property type="entry name" value="Subtilisin-like"/>
    <property type="match status" value="1"/>
</dbReference>
<dbReference type="PRINTS" id="PR00723">
    <property type="entry name" value="SUBTILISIN"/>
</dbReference>
<dbReference type="InterPro" id="IPR000209">
    <property type="entry name" value="Peptidase_S8/S53_dom"/>
</dbReference>
<evidence type="ECO:0000256" key="13">
    <source>
        <dbReference type="SAM" id="SignalP"/>
    </source>
</evidence>
<dbReference type="Pfam" id="PF00082">
    <property type="entry name" value="Peptidase_S8"/>
    <property type="match status" value="1"/>
</dbReference>
<keyword evidence="16" id="KW-1185">Reference proteome</keyword>
<keyword evidence="4 10" id="KW-0645">Protease</keyword>
<feature type="transmembrane region" description="Helical" evidence="12">
    <location>
        <begin position="430"/>
        <end position="450"/>
    </location>
</feature>
<evidence type="ECO:0000256" key="8">
    <source>
        <dbReference type="ARBA" id="ARBA00022989"/>
    </source>
</evidence>
<dbReference type="InterPro" id="IPR022398">
    <property type="entry name" value="Peptidase_S8_His-AS"/>
</dbReference>
<dbReference type="GO" id="GO:0006508">
    <property type="term" value="P:proteolysis"/>
    <property type="evidence" value="ECO:0007669"/>
    <property type="project" value="UniProtKB-KW"/>
</dbReference>
<evidence type="ECO:0000256" key="3">
    <source>
        <dbReference type="ARBA" id="ARBA00022475"/>
    </source>
</evidence>
<feature type="domain" description="Peptidase S8/S53" evidence="14">
    <location>
        <begin position="92"/>
        <end position="390"/>
    </location>
</feature>
<name>A0ABW6NS45_9NOCA</name>
<keyword evidence="6 10" id="KW-0378">Hydrolase</keyword>
<evidence type="ECO:0000256" key="10">
    <source>
        <dbReference type="PROSITE-ProRule" id="PRU01240"/>
    </source>
</evidence>
<feature type="active site" description="Charge relay system" evidence="10">
    <location>
        <position position="133"/>
    </location>
</feature>
<comment type="caution">
    <text evidence="15">The sequence shown here is derived from an EMBL/GenBank/DDBJ whole genome shotgun (WGS) entry which is preliminary data.</text>
</comment>
<evidence type="ECO:0000313" key="15">
    <source>
        <dbReference type="EMBL" id="MFF0457878.1"/>
    </source>
</evidence>
<dbReference type="PROSITE" id="PS00136">
    <property type="entry name" value="SUBTILASE_ASP"/>
    <property type="match status" value="1"/>
</dbReference>
<dbReference type="PROSITE" id="PS00137">
    <property type="entry name" value="SUBTILASE_HIS"/>
    <property type="match status" value="1"/>
</dbReference>
<evidence type="ECO:0000313" key="16">
    <source>
        <dbReference type="Proteomes" id="UP001601521"/>
    </source>
</evidence>
<dbReference type="Proteomes" id="UP001601521">
    <property type="component" value="Unassembled WGS sequence"/>
</dbReference>
<protein>
    <submittedName>
        <fullName evidence="15">Type VII secretion-associated serine protease mycosin</fullName>
    </submittedName>
</protein>
<evidence type="ECO:0000256" key="4">
    <source>
        <dbReference type="ARBA" id="ARBA00022670"/>
    </source>
</evidence>
<dbReference type="InterPro" id="IPR023834">
    <property type="entry name" value="T7SS_pept_S8A_mycosin"/>
</dbReference>
<dbReference type="InterPro" id="IPR050131">
    <property type="entry name" value="Peptidase_S8_subtilisin-like"/>
</dbReference>
<dbReference type="GO" id="GO:0008233">
    <property type="term" value="F:peptidase activity"/>
    <property type="evidence" value="ECO:0007669"/>
    <property type="project" value="UniProtKB-KW"/>
</dbReference>
<keyword evidence="9 12" id="KW-0472">Membrane</keyword>
<dbReference type="RefSeq" id="WP_387255236.1">
    <property type="nucleotide sequence ID" value="NZ_JBIALX010000020.1"/>
</dbReference>
<feature type="chain" id="PRO_5045262335" evidence="13">
    <location>
        <begin position="27"/>
        <end position="458"/>
    </location>
</feature>
<evidence type="ECO:0000256" key="1">
    <source>
        <dbReference type="ARBA" id="ARBA00004162"/>
    </source>
</evidence>
<dbReference type="InterPro" id="IPR036852">
    <property type="entry name" value="Peptidase_S8/S53_dom_sf"/>
</dbReference>
<evidence type="ECO:0000256" key="12">
    <source>
        <dbReference type="SAM" id="Phobius"/>
    </source>
</evidence>
<dbReference type="NCBIfam" id="TIGR03921">
    <property type="entry name" value="T7SS_mycosin"/>
    <property type="match status" value="1"/>
</dbReference>
<gene>
    <name evidence="15" type="primary">mycP</name>
    <name evidence="15" type="ORF">ACFYTH_31345</name>
</gene>
<evidence type="ECO:0000256" key="11">
    <source>
        <dbReference type="SAM" id="MobiDB-lite"/>
    </source>
</evidence>
<dbReference type="PANTHER" id="PTHR43806">
    <property type="entry name" value="PEPTIDASE S8"/>
    <property type="match status" value="1"/>
</dbReference>
<dbReference type="Gene3D" id="3.40.50.200">
    <property type="entry name" value="Peptidase S8/S53 domain"/>
    <property type="match status" value="1"/>
</dbReference>